<comment type="caution">
    <text evidence="4">The sequence shown here is derived from an EMBL/GenBank/DDBJ whole genome shotgun (WGS) entry which is preliminary data.</text>
</comment>
<name>A0A9X4M3R9_9ACTN</name>
<dbReference type="GO" id="GO:0005737">
    <property type="term" value="C:cytoplasm"/>
    <property type="evidence" value="ECO:0007669"/>
    <property type="project" value="TreeGrafter"/>
</dbReference>
<dbReference type="AlphaFoldDB" id="A0A9X4M3R9"/>
<evidence type="ECO:0000256" key="1">
    <source>
        <dbReference type="ARBA" id="ARBA00022741"/>
    </source>
</evidence>
<dbReference type="Pfam" id="PF13191">
    <property type="entry name" value="AAA_16"/>
    <property type="match status" value="1"/>
</dbReference>
<dbReference type="PROSITE" id="PS00622">
    <property type="entry name" value="HTH_LUXR_1"/>
    <property type="match status" value="1"/>
</dbReference>
<organism evidence="4 5">
    <name type="scientific">Speluncibacter jeojiensis</name>
    <dbReference type="NCBI Taxonomy" id="2710754"/>
    <lineage>
        <taxon>Bacteria</taxon>
        <taxon>Bacillati</taxon>
        <taxon>Actinomycetota</taxon>
        <taxon>Actinomycetes</taxon>
        <taxon>Mycobacteriales</taxon>
        <taxon>Speluncibacteraceae</taxon>
        <taxon>Speluncibacter</taxon>
    </lineage>
</organism>
<dbReference type="Gene3D" id="1.10.10.10">
    <property type="entry name" value="Winged helix-like DNA-binding domain superfamily/Winged helix DNA-binding domain"/>
    <property type="match status" value="1"/>
</dbReference>
<evidence type="ECO:0000256" key="2">
    <source>
        <dbReference type="ARBA" id="ARBA00022840"/>
    </source>
</evidence>
<dbReference type="Pfam" id="PF00196">
    <property type="entry name" value="GerE"/>
    <property type="match status" value="1"/>
</dbReference>
<evidence type="ECO:0000313" key="5">
    <source>
        <dbReference type="Proteomes" id="UP001152755"/>
    </source>
</evidence>
<dbReference type="GO" id="GO:0003677">
    <property type="term" value="F:DNA binding"/>
    <property type="evidence" value="ECO:0007669"/>
    <property type="project" value="InterPro"/>
</dbReference>
<protein>
    <submittedName>
        <fullName evidence="4">LuxR C-terminal-related transcriptional regulator</fullName>
    </submittedName>
</protein>
<dbReference type="InterPro" id="IPR027417">
    <property type="entry name" value="P-loop_NTPase"/>
</dbReference>
<dbReference type="GO" id="GO:0005524">
    <property type="term" value="F:ATP binding"/>
    <property type="evidence" value="ECO:0007669"/>
    <property type="project" value="UniProtKB-KW"/>
</dbReference>
<dbReference type="PANTHER" id="PTHR16305">
    <property type="entry name" value="TESTICULAR SOLUBLE ADENYLYL CYCLASE"/>
    <property type="match status" value="1"/>
</dbReference>
<dbReference type="SMART" id="SM00421">
    <property type="entry name" value="HTH_LUXR"/>
    <property type="match status" value="1"/>
</dbReference>
<accession>A0A9X4M3R9</accession>
<dbReference type="InterPro" id="IPR011990">
    <property type="entry name" value="TPR-like_helical_dom_sf"/>
</dbReference>
<dbReference type="CDD" id="cd06170">
    <property type="entry name" value="LuxR_C_like"/>
    <property type="match status" value="1"/>
</dbReference>
<dbReference type="Proteomes" id="UP001152755">
    <property type="component" value="Unassembled WGS sequence"/>
</dbReference>
<keyword evidence="5" id="KW-1185">Reference proteome</keyword>
<dbReference type="SUPFAM" id="SSF52540">
    <property type="entry name" value="P-loop containing nucleoside triphosphate hydrolases"/>
    <property type="match status" value="1"/>
</dbReference>
<dbReference type="SUPFAM" id="SSF48452">
    <property type="entry name" value="TPR-like"/>
    <property type="match status" value="1"/>
</dbReference>
<dbReference type="InterPro" id="IPR016032">
    <property type="entry name" value="Sig_transdc_resp-reg_C-effctor"/>
</dbReference>
<dbReference type="RefSeq" id="WP_332520142.1">
    <property type="nucleotide sequence ID" value="NZ_JANRHA010000009.1"/>
</dbReference>
<proteinExistence type="predicted"/>
<evidence type="ECO:0000259" key="3">
    <source>
        <dbReference type="PROSITE" id="PS50043"/>
    </source>
</evidence>
<keyword evidence="2" id="KW-0067">ATP-binding</keyword>
<reference evidence="4" key="1">
    <citation type="submission" date="2022-08" db="EMBL/GenBank/DDBJ databases">
        <title>Genome analysis of Corynebacteriales strain.</title>
        <authorList>
            <person name="Lee S.D."/>
        </authorList>
    </citation>
    <scope>NUCLEOTIDE SEQUENCE</scope>
    <source>
        <strain evidence="4">D3-21</strain>
    </source>
</reference>
<evidence type="ECO:0000313" key="4">
    <source>
        <dbReference type="EMBL" id="MDG3015627.1"/>
    </source>
</evidence>
<dbReference type="Gene3D" id="1.25.40.10">
    <property type="entry name" value="Tetratricopeptide repeat domain"/>
    <property type="match status" value="1"/>
</dbReference>
<feature type="domain" description="HTH luxR-type" evidence="3">
    <location>
        <begin position="798"/>
        <end position="862"/>
    </location>
</feature>
<dbReference type="Gene3D" id="3.40.50.300">
    <property type="entry name" value="P-loop containing nucleotide triphosphate hydrolases"/>
    <property type="match status" value="1"/>
</dbReference>
<dbReference type="PROSITE" id="PS50043">
    <property type="entry name" value="HTH_LUXR_2"/>
    <property type="match status" value="1"/>
</dbReference>
<dbReference type="GO" id="GO:0004016">
    <property type="term" value="F:adenylate cyclase activity"/>
    <property type="evidence" value="ECO:0007669"/>
    <property type="project" value="TreeGrafter"/>
</dbReference>
<dbReference type="InterPro" id="IPR000792">
    <property type="entry name" value="Tscrpt_reg_LuxR_C"/>
</dbReference>
<dbReference type="PRINTS" id="PR00038">
    <property type="entry name" value="HTHLUXR"/>
</dbReference>
<dbReference type="GO" id="GO:0006355">
    <property type="term" value="P:regulation of DNA-templated transcription"/>
    <property type="evidence" value="ECO:0007669"/>
    <property type="project" value="InterPro"/>
</dbReference>
<sequence>MVDRWPTVGRAAQFEQVSAILDATDGPCGVVLAGAAGVGKTTLARAVVQAWTGRSTWVAGTASAGSVPLGAFAHLVEPPPGLEPAAVLRAARTALVGGGPMAIGVDDAHLLDRLSATLLHQLAATRSVRLVATVPWSATAPDAVTALWKDQLLTRIDLAPFDAGQTRQLLEAVLGGDLEDITVDRIHRLAGGNPLYLRQLIEGALRAGRLAEVGGVWQLRGQPVITPQLGALVGGRLDALPAPQRRVVDLVALHDPLPLPAAVALAGREAVEAVERADLVALRAGAGGPVVAPAHPMYGEVARARLGAAAARRLRGELVGRLAAAGSTRVSDRLQLAALALDSDTPPHTDEMLSAARDALRLGELELAERLARAAMDADAGFEAVPLLANSLVWQGRADEAEQLLAAVDWESLPENQRVAWLLPRVGNLFWMLGRVGEADAILNQVRATLTSGSAIDVTRAVSSMFVLHTGAPVRAIELAGEVLDSQSGRTARLWALVGLVLAGARTGHFEEVDAVARNGIEQVIGSDYGYIRLGVARAQILTRIMRFDLPGAERLARDIVEGAEQQQPARALGGVQLGLVAMRHGKLDLALDELRQSAAALAGAGFSWEFEATVGLCQAYAATGRVDEAERALARARELEGESTQLFAPELAVAQAWVYAARGNVAAAVEAARGAAEVADRAGQRAVAVLAAHLAVRFGDRAAAGRLARLAAGLDVEYARLVVAHARAVEASDAAALESISRTMESGGALLEAAETAARAAVIHRRAGRHRREWAAAARARALTDRCGGANTPALVEAQHPLPLTARELEIASMVARGMSNREIADRLVVSVRTVEGHIYHSCTKLDVADRAELAQAFIAQ</sequence>
<dbReference type="InterPro" id="IPR041664">
    <property type="entry name" value="AAA_16"/>
</dbReference>
<dbReference type="SUPFAM" id="SSF46894">
    <property type="entry name" value="C-terminal effector domain of the bipartite response regulators"/>
    <property type="match status" value="1"/>
</dbReference>
<dbReference type="InterPro" id="IPR036388">
    <property type="entry name" value="WH-like_DNA-bd_sf"/>
</dbReference>
<gene>
    <name evidence="4" type="ORF">NVS88_13785</name>
</gene>
<dbReference type="EMBL" id="JANRHA010000009">
    <property type="protein sequence ID" value="MDG3015627.1"/>
    <property type="molecule type" value="Genomic_DNA"/>
</dbReference>
<keyword evidence="1" id="KW-0547">Nucleotide-binding</keyword>
<dbReference type="PANTHER" id="PTHR16305:SF28">
    <property type="entry name" value="GUANYLATE CYCLASE DOMAIN-CONTAINING PROTEIN"/>
    <property type="match status" value="1"/>
</dbReference>